<keyword evidence="3" id="KW-1185">Reference proteome</keyword>
<organism evidence="2 3">
    <name type="scientific">Arthrobacter phage PrincessTrina</name>
    <dbReference type="NCBI Taxonomy" id="1772328"/>
    <lineage>
        <taxon>Viruses</taxon>
        <taxon>Duplodnaviria</taxon>
        <taxon>Heunggongvirae</taxon>
        <taxon>Uroviricota</taxon>
        <taxon>Caudoviricetes</taxon>
        <taxon>Klausavirus</taxon>
        <taxon>Klausavirus princesstrina</taxon>
    </lineage>
</organism>
<protein>
    <submittedName>
        <fullName evidence="2">MRE11 double-strand break endo/exonuclease</fullName>
    </submittedName>
</protein>
<dbReference type="SUPFAM" id="SSF52540">
    <property type="entry name" value="P-loop containing nucleoside triphosphate hydrolases"/>
    <property type="match status" value="1"/>
</dbReference>
<accession>A0A0U4JNE6</accession>
<dbReference type="OrthoDB" id="3015at10239"/>
<evidence type="ECO:0000259" key="1">
    <source>
        <dbReference type="Pfam" id="PF13476"/>
    </source>
</evidence>
<dbReference type="KEGG" id="vg:40093117"/>
<evidence type="ECO:0000313" key="3">
    <source>
        <dbReference type="Proteomes" id="UP000229287"/>
    </source>
</evidence>
<keyword evidence="2" id="KW-0269">Exonuclease</keyword>
<feature type="domain" description="Rad50/SbcC-type AAA" evidence="1">
    <location>
        <begin position="63"/>
        <end position="267"/>
    </location>
</feature>
<gene>
    <name evidence="2" type="primary">43</name>
    <name evidence="2" type="ORF">PRINCESSTRINA_43</name>
</gene>
<dbReference type="GeneID" id="40093117"/>
<sequence length="468" mass="51083">MITRGSEVVHKRNHQLGKVMGFVPGGYEVMWAGSKAISYEDERTIELRFPDDEREEPMKVIALEAENVKRLRAVNIGFDGTLQVIGGDNGEGKSSVLDAIWLALGGRQAVSETQTTRPIHDGEKVATATVDLGEIIVTRTWKDGKAPTVKVTTPEGAEHKSPQAILDALTSKVGIDPLAFTLLSPKDQMKQLLALVELPFDPVALDEQFAETFKERTAVNRRVDEITAQLKAFPQPPEGLPEQEIDVADLVAELRRLDGLHRDWQRAEADYKEAVSSRRYFEEQLEAAKQSEAAAALALDHKRSEVETSPNPEGLQGKLDTVGETNKAVRLENQRRQGVKLLGQHAAKAKELTAKLDSIKDTRAKGLAAANWPIEDLGFDADGLTYKGVPFNQASSAEQIRVSMAMAMAASPKLKTLFIRDGSLLDGKNMALVAELAASHGFQVIMERVGDHDKGAIIIEDGTVKAAS</sequence>
<dbReference type="Pfam" id="PF13476">
    <property type="entry name" value="AAA_23"/>
    <property type="match status" value="1"/>
</dbReference>
<dbReference type="RefSeq" id="YP_009616617.1">
    <property type="nucleotide sequence ID" value="NC_042053.1"/>
</dbReference>
<keyword evidence="2" id="KW-0378">Hydrolase</keyword>
<name>A0A0U4JNE6_9CAUD</name>
<dbReference type="GO" id="GO:0004527">
    <property type="term" value="F:exonuclease activity"/>
    <property type="evidence" value="ECO:0007669"/>
    <property type="project" value="UniProtKB-KW"/>
</dbReference>
<dbReference type="EMBL" id="KU160660">
    <property type="protein sequence ID" value="ALY09889.1"/>
    <property type="molecule type" value="Genomic_DNA"/>
</dbReference>
<evidence type="ECO:0000313" key="2">
    <source>
        <dbReference type="EMBL" id="ALY09889.1"/>
    </source>
</evidence>
<dbReference type="GO" id="GO:0006302">
    <property type="term" value="P:double-strand break repair"/>
    <property type="evidence" value="ECO:0007669"/>
    <property type="project" value="InterPro"/>
</dbReference>
<dbReference type="GO" id="GO:0016887">
    <property type="term" value="F:ATP hydrolysis activity"/>
    <property type="evidence" value="ECO:0007669"/>
    <property type="project" value="InterPro"/>
</dbReference>
<dbReference type="Proteomes" id="UP000229287">
    <property type="component" value="Segment"/>
</dbReference>
<dbReference type="Gene3D" id="3.40.50.300">
    <property type="entry name" value="P-loop containing nucleotide triphosphate hydrolases"/>
    <property type="match status" value="1"/>
</dbReference>
<reference evidence="2 3" key="1">
    <citation type="submission" date="2015-11" db="EMBL/GenBank/DDBJ databases">
        <authorList>
            <person name="Terry K."/>
            <person name="Dunbar D."/>
            <person name="Bradley K.W."/>
            <person name="Asai D.J."/>
            <person name="Bowman C.A."/>
            <person name="Russell D.A."/>
            <person name="Pope W.H."/>
            <person name="Jacobs-Sera D."/>
            <person name="Hendrix R.W."/>
            <person name="Hatfull G.F."/>
        </authorList>
    </citation>
    <scope>NUCLEOTIDE SEQUENCE [LARGE SCALE GENOMIC DNA]</scope>
</reference>
<keyword evidence="2" id="KW-0540">Nuclease</keyword>
<dbReference type="InterPro" id="IPR027417">
    <property type="entry name" value="P-loop_NTPase"/>
</dbReference>
<proteinExistence type="predicted"/>
<dbReference type="InterPro" id="IPR038729">
    <property type="entry name" value="Rad50/SbcC_AAA"/>
</dbReference>